<proteinExistence type="predicted"/>
<name>A0ABS8EZ84_9FIRM</name>
<dbReference type="RefSeq" id="WP_147631742.1">
    <property type="nucleotide sequence ID" value="NZ_JBBNIK010000178.1"/>
</dbReference>
<dbReference type="Proteomes" id="UP001299235">
    <property type="component" value="Unassembled WGS sequence"/>
</dbReference>
<comment type="caution">
    <text evidence="1">The sequence shown here is derived from an EMBL/GenBank/DDBJ whole genome shotgun (WGS) entry which is preliminary data.</text>
</comment>
<sequence>MGIDRMKWKYLRYVMKNKNSKNPWKRIIVRWYTMFLRRGCRRERRYLAKRYIRVAPPKYTAKDILQKAGK</sequence>
<reference evidence="1 2" key="1">
    <citation type="submission" date="2021-10" db="EMBL/GenBank/DDBJ databases">
        <title>Anaerobic single-cell dispensing facilitates the cultivation of human gut bacteria.</title>
        <authorList>
            <person name="Afrizal A."/>
        </authorList>
    </citation>
    <scope>NUCLEOTIDE SEQUENCE [LARGE SCALE GENOMIC DNA]</scope>
    <source>
        <strain evidence="1 2">CLA-AA-H246</strain>
    </source>
</reference>
<organism evidence="1 2">
    <name type="scientific">Hominisplanchenecus faecis</name>
    <dbReference type="NCBI Taxonomy" id="2885351"/>
    <lineage>
        <taxon>Bacteria</taxon>
        <taxon>Bacillati</taxon>
        <taxon>Bacillota</taxon>
        <taxon>Clostridia</taxon>
        <taxon>Lachnospirales</taxon>
        <taxon>Lachnospiraceae</taxon>
        <taxon>Hominisplanchenecus</taxon>
    </lineage>
</organism>
<evidence type="ECO:0000313" key="1">
    <source>
        <dbReference type="EMBL" id="MCC2150249.1"/>
    </source>
</evidence>
<protein>
    <submittedName>
        <fullName evidence="1">Uncharacterized protein</fullName>
    </submittedName>
</protein>
<dbReference type="EMBL" id="JAJEQE010000064">
    <property type="protein sequence ID" value="MCC2150249.1"/>
    <property type="molecule type" value="Genomic_DNA"/>
</dbReference>
<keyword evidence="2" id="KW-1185">Reference proteome</keyword>
<evidence type="ECO:0000313" key="2">
    <source>
        <dbReference type="Proteomes" id="UP001299235"/>
    </source>
</evidence>
<gene>
    <name evidence="1" type="ORF">LKD42_13540</name>
</gene>
<accession>A0ABS8EZ84</accession>